<dbReference type="InterPro" id="IPR036890">
    <property type="entry name" value="HATPase_C_sf"/>
</dbReference>
<organism evidence="14 15">
    <name type="scientific">Kolteria novifilia</name>
    <dbReference type="NCBI Taxonomy" id="2527975"/>
    <lineage>
        <taxon>Bacteria</taxon>
        <taxon>Pseudomonadati</taxon>
        <taxon>Planctomycetota</taxon>
        <taxon>Planctomycetia</taxon>
        <taxon>Kolteriales</taxon>
        <taxon>Kolteriaceae</taxon>
        <taxon>Kolteria</taxon>
    </lineage>
</organism>
<dbReference type="InterPro" id="IPR004358">
    <property type="entry name" value="Sig_transdc_His_kin-like_C"/>
</dbReference>
<keyword evidence="11" id="KW-0812">Transmembrane</keyword>
<keyword evidence="9" id="KW-0067">ATP-binding</keyword>
<dbReference type="RefSeq" id="WP_145258484.1">
    <property type="nucleotide sequence ID" value="NZ_CP036279.1"/>
</dbReference>
<dbReference type="InterPro" id="IPR003660">
    <property type="entry name" value="HAMP_dom"/>
</dbReference>
<dbReference type="PROSITE" id="PS50885">
    <property type="entry name" value="HAMP"/>
    <property type="match status" value="1"/>
</dbReference>
<keyword evidence="8 14" id="KW-0418">Kinase</keyword>
<name>A0A518B4R2_9BACT</name>
<dbReference type="InterPro" id="IPR003594">
    <property type="entry name" value="HATPase_dom"/>
</dbReference>
<comment type="subcellular location">
    <subcellularLocation>
        <location evidence="2">Cell membrane</location>
        <topology evidence="2">Multi-pass membrane protein</topology>
    </subcellularLocation>
</comment>
<keyword evidence="6 14" id="KW-0808">Transferase</keyword>
<dbReference type="SUPFAM" id="SSF55874">
    <property type="entry name" value="ATPase domain of HSP90 chaperone/DNA topoisomerase II/histidine kinase"/>
    <property type="match status" value="1"/>
</dbReference>
<evidence type="ECO:0000256" key="5">
    <source>
        <dbReference type="ARBA" id="ARBA00022553"/>
    </source>
</evidence>
<accession>A0A518B4R2</accession>
<evidence type="ECO:0000259" key="13">
    <source>
        <dbReference type="PROSITE" id="PS50885"/>
    </source>
</evidence>
<keyword evidence="11" id="KW-1133">Transmembrane helix</keyword>
<feature type="domain" description="Histidine kinase" evidence="12">
    <location>
        <begin position="248"/>
        <end position="455"/>
    </location>
</feature>
<evidence type="ECO:0000256" key="9">
    <source>
        <dbReference type="ARBA" id="ARBA00022840"/>
    </source>
</evidence>
<feature type="region of interest" description="Disordered" evidence="10">
    <location>
        <begin position="451"/>
        <end position="475"/>
    </location>
</feature>
<reference evidence="14 15" key="1">
    <citation type="submission" date="2019-02" db="EMBL/GenBank/DDBJ databases">
        <title>Deep-cultivation of Planctomycetes and their phenomic and genomic characterization uncovers novel biology.</title>
        <authorList>
            <person name="Wiegand S."/>
            <person name="Jogler M."/>
            <person name="Boedeker C."/>
            <person name="Pinto D."/>
            <person name="Vollmers J."/>
            <person name="Rivas-Marin E."/>
            <person name="Kohn T."/>
            <person name="Peeters S.H."/>
            <person name="Heuer A."/>
            <person name="Rast P."/>
            <person name="Oberbeckmann S."/>
            <person name="Bunk B."/>
            <person name="Jeske O."/>
            <person name="Meyerdierks A."/>
            <person name="Storesund J.E."/>
            <person name="Kallscheuer N."/>
            <person name="Luecker S."/>
            <person name="Lage O.M."/>
            <person name="Pohl T."/>
            <person name="Merkel B.J."/>
            <person name="Hornburger P."/>
            <person name="Mueller R.-W."/>
            <person name="Bruemmer F."/>
            <person name="Labrenz M."/>
            <person name="Spormann A.M."/>
            <person name="Op den Camp H."/>
            <person name="Overmann J."/>
            <person name="Amann R."/>
            <person name="Jetten M.S.M."/>
            <person name="Mascher T."/>
            <person name="Medema M.H."/>
            <person name="Devos D.P."/>
            <person name="Kaster A.-K."/>
            <person name="Ovreas L."/>
            <person name="Rohde M."/>
            <person name="Galperin M.Y."/>
            <person name="Jogler C."/>
        </authorList>
    </citation>
    <scope>NUCLEOTIDE SEQUENCE [LARGE SCALE GENOMIC DNA]</scope>
    <source>
        <strain evidence="14 15">Pan216</strain>
    </source>
</reference>
<dbReference type="Proteomes" id="UP000317093">
    <property type="component" value="Chromosome"/>
</dbReference>
<comment type="catalytic activity">
    <reaction evidence="1">
        <text>ATP + protein L-histidine = ADP + protein N-phospho-L-histidine.</text>
        <dbReference type="EC" id="2.7.13.3"/>
    </reaction>
</comment>
<dbReference type="Pfam" id="PF02518">
    <property type="entry name" value="HATPase_c"/>
    <property type="match status" value="1"/>
</dbReference>
<evidence type="ECO:0000256" key="2">
    <source>
        <dbReference type="ARBA" id="ARBA00004651"/>
    </source>
</evidence>
<evidence type="ECO:0000313" key="14">
    <source>
        <dbReference type="EMBL" id="QDU61965.1"/>
    </source>
</evidence>
<evidence type="ECO:0000256" key="7">
    <source>
        <dbReference type="ARBA" id="ARBA00022741"/>
    </source>
</evidence>
<dbReference type="KEGG" id="knv:Pan216_28310"/>
<evidence type="ECO:0000256" key="6">
    <source>
        <dbReference type="ARBA" id="ARBA00022679"/>
    </source>
</evidence>
<dbReference type="EMBL" id="CP036279">
    <property type="protein sequence ID" value="QDU61965.1"/>
    <property type="molecule type" value="Genomic_DNA"/>
</dbReference>
<dbReference type="InterPro" id="IPR003661">
    <property type="entry name" value="HisK_dim/P_dom"/>
</dbReference>
<protein>
    <recommendedName>
        <fullName evidence="3">histidine kinase</fullName>
        <ecNumber evidence="3">2.7.13.3</ecNumber>
    </recommendedName>
</protein>
<feature type="transmembrane region" description="Helical" evidence="11">
    <location>
        <begin position="162"/>
        <end position="183"/>
    </location>
</feature>
<evidence type="ECO:0000256" key="10">
    <source>
        <dbReference type="SAM" id="MobiDB-lite"/>
    </source>
</evidence>
<keyword evidence="15" id="KW-1185">Reference proteome</keyword>
<dbReference type="InterPro" id="IPR036097">
    <property type="entry name" value="HisK_dim/P_sf"/>
</dbReference>
<dbReference type="InterPro" id="IPR050980">
    <property type="entry name" value="2C_sensor_his_kinase"/>
</dbReference>
<keyword evidence="5" id="KW-0597">Phosphoprotein</keyword>
<keyword evidence="4" id="KW-1003">Cell membrane</keyword>
<dbReference type="SMART" id="SM00304">
    <property type="entry name" value="HAMP"/>
    <property type="match status" value="1"/>
</dbReference>
<dbReference type="PRINTS" id="PR00344">
    <property type="entry name" value="BCTRLSENSOR"/>
</dbReference>
<dbReference type="CDD" id="cd06225">
    <property type="entry name" value="HAMP"/>
    <property type="match status" value="1"/>
</dbReference>
<dbReference type="GO" id="GO:0005886">
    <property type="term" value="C:plasma membrane"/>
    <property type="evidence" value="ECO:0007669"/>
    <property type="project" value="UniProtKB-SubCell"/>
</dbReference>
<sequence>MTWSLRNQMLLPLVIFVAMLGLLISFEQAALQVKEHGDRAIKTYIDVSNELSHADPAKVAPILASWQSTLPGWEFVVVRQGAVELSTIPLRGRQQAIVASMPPAPHAESGRDAVLLATAGDWYYVIAIEVPGWPQRSYLVCLEPYQSIASTVTGAFRRSGTFAFFVALMLILVAAIYSGRLSGRVTRIQQRVRRIAEGDLSKMADDRGHDEISELAKSVNVMVTDLASMKRIVRDTERARLHAQLAGGLAHELRNGIHAARLSIEMFRETTESIELPSTRMLANAQEQLTITESLVRRLLALGKPQHGDTVPRELRDVLLDVVGTVETVSRHAEVDFVTDIDDAIACVATDSESMQAAILNLCLNAVEAAGRHGDVRLSARALGEEAQIQVSDSGPGPDEAIAESLFEPFMTTKPEGVGLGLVLVRQAVTQEGGTVDWIRDKGRTVFRVTLPTRPEPPTLDAPSTPATEHPLIQE</sequence>
<dbReference type="SUPFAM" id="SSF47384">
    <property type="entry name" value="Homodimeric domain of signal transducing histidine kinase"/>
    <property type="match status" value="1"/>
</dbReference>
<feature type="domain" description="HAMP" evidence="13">
    <location>
        <begin position="179"/>
        <end position="231"/>
    </location>
</feature>
<dbReference type="PANTHER" id="PTHR44936:SF10">
    <property type="entry name" value="SENSOR PROTEIN RSTB"/>
    <property type="match status" value="1"/>
</dbReference>
<dbReference type="CDD" id="cd00082">
    <property type="entry name" value="HisKA"/>
    <property type="match status" value="1"/>
</dbReference>
<evidence type="ECO:0000256" key="3">
    <source>
        <dbReference type="ARBA" id="ARBA00012438"/>
    </source>
</evidence>
<dbReference type="EC" id="2.7.13.3" evidence="3"/>
<dbReference type="Gene3D" id="6.10.340.10">
    <property type="match status" value="1"/>
</dbReference>
<dbReference type="InterPro" id="IPR005467">
    <property type="entry name" value="His_kinase_dom"/>
</dbReference>
<evidence type="ECO:0000256" key="11">
    <source>
        <dbReference type="SAM" id="Phobius"/>
    </source>
</evidence>
<dbReference type="SMART" id="SM00388">
    <property type="entry name" value="HisKA"/>
    <property type="match status" value="1"/>
</dbReference>
<evidence type="ECO:0000313" key="15">
    <source>
        <dbReference type="Proteomes" id="UP000317093"/>
    </source>
</evidence>
<dbReference type="Pfam" id="PF00672">
    <property type="entry name" value="HAMP"/>
    <property type="match status" value="1"/>
</dbReference>
<dbReference type="SMART" id="SM00387">
    <property type="entry name" value="HATPase_c"/>
    <property type="match status" value="1"/>
</dbReference>
<dbReference type="Gene3D" id="3.30.565.10">
    <property type="entry name" value="Histidine kinase-like ATPase, C-terminal domain"/>
    <property type="match status" value="1"/>
</dbReference>
<keyword evidence="11" id="KW-0472">Membrane</keyword>
<gene>
    <name evidence="14" type="primary">gchK_2</name>
    <name evidence="14" type="ORF">Pan216_28310</name>
</gene>
<evidence type="ECO:0000259" key="12">
    <source>
        <dbReference type="PROSITE" id="PS50109"/>
    </source>
</evidence>
<evidence type="ECO:0000256" key="4">
    <source>
        <dbReference type="ARBA" id="ARBA00022475"/>
    </source>
</evidence>
<proteinExistence type="predicted"/>
<dbReference type="AlphaFoldDB" id="A0A518B4R2"/>
<keyword evidence="7" id="KW-0547">Nucleotide-binding</keyword>
<dbReference type="PROSITE" id="PS50109">
    <property type="entry name" value="HIS_KIN"/>
    <property type="match status" value="1"/>
</dbReference>
<dbReference type="OrthoDB" id="1931120at2"/>
<evidence type="ECO:0000256" key="8">
    <source>
        <dbReference type="ARBA" id="ARBA00022777"/>
    </source>
</evidence>
<dbReference type="PANTHER" id="PTHR44936">
    <property type="entry name" value="SENSOR PROTEIN CREC"/>
    <property type="match status" value="1"/>
</dbReference>
<dbReference type="GO" id="GO:0005524">
    <property type="term" value="F:ATP binding"/>
    <property type="evidence" value="ECO:0007669"/>
    <property type="project" value="UniProtKB-KW"/>
</dbReference>
<evidence type="ECO:0000256" key="1">
    <source>
        <dbReference type="ARBA" id="ARBA00000085"/>
    </source>
</evidence>
<dbReference type="GO" id="GO:0000155">
    <property type="term" value="F:phosphorelay sensor kinase activity"/>
    <property type="evidence" value="ECO:0007669"/>
    <property type="project" value="InterPro"/>
</dbReference>
<dbReference type="SUPFAM" id="SSF158472">
    <property type="entry name" value="HAMP domain-like"/>
    <property type="match status" value="1"/>
</dbReference>